<feature type="compositionally biased region" description="Basic and acidic residues" evidence="4">
    <location>
        <begin position="148"/>
        <end position="157"/>
    </location>
</feature>
<evidence type="ECO:0000256" key="1">
    <source>
        <dbReference type="ARBA" id="ARBA00004308"/>
    </source>
</evidence>
<evidence type="ECO:0000313" key="6">
    <source>
        <dbReference type="EMBL" id="JAG36921.1"/>
    </source>
</evidence>
<dbReference type="EMBL" id="GBHO01006679">
    <property type="protein sequence ID" value="JAG36925.1"/>
    <property type="molecule type" value="Transcribed_RNA"/>
</dbReference>
<sequence>MRYLRRGINTYGYVANEIETECIAWNTTHGVVSSSFIRGTIPMYWEQDGFTIPSSVTIHLLRDPQFQDTEKHFLQLYRRYGGRVHCVSLIRKKERKLRESKLGRLFTYIVTVINRRLCKQFNHSKDIYTDLTTILHNDHTAGNGGMDSSKDGCQTKDGEEEGASYSNGGENDTPYLYIGAYFGTCVALYTYDIHARFTEDKNIFKELQPLVSALLDDVGVTSVDINTQHTTQQHGVLRLNCMDCLDRTNIVAYLVTMLNLPRQMYT</sequence>
<dbReference type="InterPro" id="IPR002013">
    <property type="entry name" value="SAC_dom"/>
</dbReference>
<dbReference type="EMBL" id="GBHO01006681">
    <property type="protein sequence ID" value="JAG36923.1"/>
    <property type="molecule type" value="Transcribed_RNA"/>
</dbReference>
<dbReference type="PANTHER" id="PTHR45738">
    <property type="entry name" value="POLYPHOSPHOINOSITIDE PHOSPHATASE"/>
    <property type="match status" value="1"/>
</dbReference>
<dbReference type="GO" id="GO:0012505">
    <property type="term" value="C:endomembrane system"/>
    <property type="evidence" value="ECO:0007669"/>
    <property type="project" value="UniProtKB-SubCell"/>
</dbReference>
<feature type="domain" description="SAC" evidence="5">
    <location>
        <begin position="1"/>
        <end position="266"/>
    </location>
</feature>
<dbReference type="EMBL" id="GDHC01014128">
    <property type="protein sequence ID" value="JAQ04501.1"/>
    <property type="molecule type" value="Transcribed_RNA"/>
</dbReference>
<reference evidence="10" key="3">
    <citation type="journal article" date="2016" name="Gigascience">
        <title>De novo construction of an expanded transcriptome assembly for the western tarnished plant bug, Lygus hesperus.</title>
        <authorList>
            <person name="Tassone E.E."/>
            <person name="Geib S.M."/>
            <person name="Hall B."/>
            <person name="Fabrick J.A."/>
            <person name="Brent C.S."/>
            <person name="Hull J.J."/>
        </authorList>
    </citation>
    <scope>NUCLEOTIDE SEQUENCE</scope>
</reference>
<name>A0A0A9YZ74_LYGHE</name>
<evidence type="ECO:0000259" key="5">
    <source>
        <dbReference type="PROSITE" id="PS50275"/>
    </source>
</evidence>
<dbReference type="PROSITE" id="PS50275">
    <property type="entry name" value="SAC"/>
    <property type="match status" value="1"/>
</dbReference>
<evidence type="ECO:0000313" key="9">
    <source>
        <dbReference type="EMBL" id="JAG36925.1"/>
    </source>
</evidence>
<evidence type="ECO:0000256" key="3">
    <source>
        <dbReference type="ARBA" id="ARBA00023136"/>
    </source>
</evidence>
<accession>A0A0A9YZ74</accession>
<reference evidence="6" key="2">
    <citation type="submission" date="2014-07" db="EMBL/GenBank/DDBJ databases">
        <authorList>
            <person name="Hull J."/>
        </authorList>
    </citation>
    <scope>NUCLEOTIDE SEQUENCE</scope>
</reference>
<reference evidence="6" key="1">
    <citation type="journal article" date="2014" name="PLoS ONE">
        <title>Transcriptome-Based Identification of ABC Transporters in the Western Tarnished Plant Bug Lygus hesperus.</title>
        <authorList>
            <person name="Hull J.J."/>
            <person name="Chaney K."/>
            <person name="Geib S.M."/>
            <person name="Fabrick J.A."/>
            <person name="Brent C.S."/>
            <person name="Walsh D."/>
            <person name="Lavine L.C."/>
        </authorList>
    </citation>
    <scope>NUCLEOTIDE SEQUENCE</scope>
</reference>
<dbReference type="GO" id="GO:0046856">
    <property type="term" value="P:phosphatidylinositol dephosphorylation"/>
    <property type="evidence" value="ECO:0007669"/>
    <property type="project" value="InterPro"/>
</dbReference>
<evidence type="ECO:0000256" key="2">
    <source>
        <dbReference type="ARBA" id="ARBA00022801"/>
    </source>
</evidence>
<protein>
    <submittedName>
        <fullName evidence="6">Polyphosphoinositide phosphatase</fullName>
    </submittedName>
</protein>
<evidence type="ECO:0000313" key="7">
    <source>
        <dbReference type="EMBL" id="JAG36923.1"/>
    </source>
</evidence>
<evidence type="ECO:0000256" key="4">
    <source>
        <dbReference type="SAM" id="MobiDB-lite"/>
    </source>
</evidence>
<dbReference type="Pfam" id="PF02383">
    <property type="entry name" value="Syja_N"/>
    <property type="match status" value="1"/>
</dbReference>
<keyword evidence="3" id="KW-0472">Membrane</keyword>
<dbReference type="AlphaFoldDB" id="A0A0A9YZ74"/>
<dbReference type="GO" id="GO:0043813">
    <property type="term" value="F:phosphatidylinositol-3,5-bisphosphate 5-phosphatase activity"/>
    <property type="evidence" value="ECO:0007669"/>
    <property type="project" value="InterPro"/>
</dbReference>
<evidence type="ECO:0000313" key="10">
    <source>
        <dbReference type="EMBL" id="JAQ04501.1"/>
    </source>
</evidence>
<feature type="region of interest" description="Disordered" evidence="4">
    <location>
        <begin position="140"/>
        <end position="167"/>
    </location>
</feature>
<evidence type="ECO:0000313" key="8">
    <source>
        <dbReference type="EMBL" id="JAG36924.1"/>
    </source>
</evidence>
<dbReference type="EMBL" id="GBHO01006680">
    <property type="protein sequence ID" value="JAG36924.1"/>
    <property type="molecule type" value="Transcribed_RNA"/>
</dbReference>
<gene>
    <name evidence="6" type="primary">FIG4_1</name>
    <name evidence="9" type="synonym">FIG4_3</name>
    <name evidence="7" type="synonym">FIG4_4</name>
    <name evidence="8" type="synonym">FIG4_5</name>
    <name evidence="7" type="ORF">CM83_21412</name>
    <name evidence="9" type="ORF">CM83_21418</name>
    <name evidence="8" type="ORF">CM83_21424</name>
    <name evidence="6" type="ORF">CM83_21441</name>
    <name evidence="10" type="ORF">g.35004</name>
</gene>
<comment type="subcellular location">
    <subcellularLocation>
        <location evidence="1">Endomembrane system</location>
    </subcellularLocation>
</comment>
<organism evidence="6">
    <name type="scientific">Lygus hesperus</name>
    <name type="common">Western plant bug</name>
    <dbReference type="NCBI Taxonomy" id="30085"/>
    <lineage>
        <taxon>Eukaryota</taxon>
        <taxon>Metazoa</taxon>
        <taxon>Ecdysozoa</taxon>
        <taxon>Arthropoda</taxon>
        <taxon>Hexapoda</taxon>
        <taxon>Insecta</taxon>
        <taxon>Pterygota</taxon>
        <taxon>Neoptera</taxon>
        <taxon>Paraneoptera</taxon>
        <taxon>Hemiptera</taxon>
        <taxon>Heteroptera</taxon>
        <taxon>Panheteroptera</taxon>
        <taxon>Cimicomorpha</taxon>
        <taxon>Miridae</taxon>
        <taxon>Mirini</taxon>
        <taxon>Lygus</taxon>
    </lineage>
</organism>
<proteinExistence type="predicted"/>
<dbReference type="PANTHER" id="PTHR45738:SF5">
    <property type="entry name" value="POLYPHOSPHOINOSITIDE PHOSPHATASE"/>
    <property type="match status" value="1"/>
</dbReference>
<dbReference type="InterPro" id="IPR043573">
    <property type="entry name" value="Fig4-like"/>
</dbReference>
<keyword evidence="2" id="KW-0378">Hydrolase</keyword>
<dbReference type="EMBL" id="GBHO01006683">
    <property type="protein sequence ID" value="JAG36921.1"/>
    <property type="molecule type" value="Transcribed_RNA"/>
</dbReference>